<dbReference type="CDD" id="cd00093">
    <property type="entry name" value="HTH_XRE"/>
    <property type="match status" value="1"/>
</dbReference>
<evidence type="ECO:0000259" key="3">
    <source>
        <dbReference type="PROSITE" id="PS50943"/>
    </source>
</evidence>
<dbReference type="Pfam" id="PF01381">
    <property type="entry name" value="HTH_3"/>
    <property type="match status" value="1"/>
</dbReference>
<sequence length="204" mass="23495">MTFSKSLKELRLLHELSQTQLARKLNVSPKTISNWENERNLPDIELIIKISKVLDVTLDELITGNIQLENKLIKDSHKVFRDNVMSIVVSLYSMLTGMLAMVWFLNIQTPLRTIVFSTWLFVGFIFGYMIEPTDNKNPFDSISPIIRYSFIALFIVLGLSIIIGSSWLIVNYPQKIIYFVTMIVGVVIIIMTKPIWPTKNRNAE</sequence>
<evidence type="ECO:0000313" key="6">
    <source>
        <dbReference type="Proteomes" id="UP000237923"/>
    </source>
</evidence>
<feature type="domain" description="HTH cro/C1-type" evidence="3">
    <location>
        <begin position="7"/>
        <end position="61"/>
    </location>
</feature>
<dbReference type="PANTHER" id="PTHR46558">
    <property type="entry name" value="TRACRIPTIONAL REGULATORY PROTEIN-RELATED-RELATED"/>
    <property type="match status" value="1"/>
</dbReference>
<dbReference type="EMBL" id="OKQU01000007">
    <property type="protein sequence ID" value="SPE09904.1"/>
    <property type="molecule type" value="Genomic_DNA"/>
</dbReference>
<feature type="transmembrane region" description="Helical" evidence="2">
    <location>
        <begin position="150"/>
        <end position="170"/>
    </location>
</feature>
<keyword evidence="2" id="KW-1133">Transmembrane helix</keyword>
<dbReference type="AlphaFoldDB" id="A0A2N9KGR8"/>
<dbReference type="Proteomes" id="UP000237923">
    <property type="component" value="Unassembled WGS sequence"/>
</dbReference>
<evidence type="ECO:0000313" key="5">
    <source>
        <dbReference type="EMBL" id="SPE09904.1"/>
    </source>
</evidence>
<dbReference type="PROSITE" id="PS50943">
    <property type="entry name" value="HTH_CROC1"/>
    <property type="match status" value="1"/>
</dbReference>
<dbReference type="SMART" id="SM00530">
    <property type="entry name" value="HTH_XRE"/>
    <property type="match status" value="1"/>
</dbReference>
<keyword evidence="1" id="KW-0238">DNA-binding</keyword>
<dbReference type="GO" id="GO:0003677">
    <property type="term" value="F:DNA binding"/>
    <property type="evidence" value="ECO:0007669"/>
    <property type="project" value="UniProtKB-KW"/>
</dbReference>
<reference evidence="5 6" key="2">
    <citation type="submission" date="2018-02" db="EMBL/GenBank/DDBJ databases">
        <authorList>
            <person name="Cohen D.B."/>
            <person name="Kent A.D."/>
        </authorList>
    </citation>
    <scope>NUCLEOTIDE SEQUENCE [LARGE SCALE GENOMIC DNA]</scope>
    <source>
        <strain evidence="5 6">CECT 9216</strain>
    </source>
</reference>
<feature type="transmembrane region" description="Helical" evidence="2">
    <location>
        <begin position="176"/>
        <end position="196"/>
    </location>
</feature>
<proteinExistence type="predicted"/>
<evidence type="ECO:0000313" key="4">
    <source>
        <dbReference type="EMBL" id="SPD95137.1"/>
    </source>
</evidence>
<name>A0A2N9KGR8_9LACO</name>
<dbReference type="Gene3D" id="1.10.260.40">
    <property type="entry name" value="lambda repressor-like DNA-binding domains"/>
    <property type="match status" value="1"/>
</dbReference>
<feature type="transmembrane region" description="Helical" evidence="2">
    <location>
        <begin position="111"/>
        <end position="130"/>
    </location>
</feature>
<accession>A0A2N9KGR8</accession>
<dbReference type="InterPro" id="IPR010982">
    <property type="entry name" value="Lambda_DNA-bd_dom_sf"/>
</dbReference>
<feature type="transmembrane region" description="Helical" evidence="2">
    <location>
        <begin position="84"/>
        <end position="105"/>
    </location>
</feature>
<keyword evidence="7" id="KW-1185">Reference proteome</keyword>
<protein>
    <recommendedName>
        <fullName evidence="3">HTH cro/C1-type domain-containing protein</fullName>
    </recommendedName>
</protein>
<reference evidence="4 7" key="1">
    <citation type="submission" date="2018-02" db="EMBL/GenBank/DDBJ databases">
        <authorList>
            <person name="Rodrigo-Torres L."/>
            <person name="Arahal R. D."/>
            <person name="Lucena T."/>
        </authorList>
    </citation>
    <scope>NUCLEOTIDE SEQUENCE [LARGE SCALE GENOMIC DNA]</scope>
    <source>
        <strain evidence="4 7">CECT 8486</strain>
    </source>
</reference>
<dbReference type="EMBL" id="OKQR01000008">
    <property type="protein sequence ID" value="SPD95137.1"/>
    <property type="molecule type" value="Genomic_DNA"/>
</dbReference>
<dbReference type="PANTHER" id="PTHR46558:SF15">
    <property type="entry name" value="HELIX-TURN-HELIX DOMAIN PROTEIN"/>
    <property type="match status" value="1"/>
</dbReference>
<dbReference type="RefSeq" id="WP_010278995.1">
    <property type="nucleotide sequence ID" value="NZ_JASDEG010000021.1"/>
</dbReference>
<evidence type="ECO:0000256" key="1">
    <source>
        <dbReference type="ARBA" id="ARBA00023125"/>
    </source>
</evidence>
<keyword evidence="2" id="KW-0472">Membrane</keyword>
<dbReference type="Proteomes" id="UP000239237">
    <property type="component" value="Unassembled WGS sequence"/>
</dbReference>
<dbReference type="GeneID" id="29575716"/>
<keyword evidence="2" id="KW-0812">Transmembrane</keyword>
<dbReference type="InterPro" id="IPR001387">
    <property type="entry name" value="Cro/C1-type_HTH"/>
</dbReference>
<organism evidence="5 6">
    <name type="scientific">Leuconostoc suionicum</name>
    <dbReference type="NCBI Taxonomy" id="1511761"/>
    <lineage>
        <taxon>Bacteria</taxon>
        <taxon>Bacillati</taxon>
        <taxon>Bacillota</taxon>
        <taxon>Bacilli</taxon>
        <taxon>Lactobacillales</taxon>
        <taxon>Lactobacillaceae</taxon>
        <taxon>Leuconostoc</taxon>
    </lineage>
</organism>
<dbReference type="SUPFAM" id="SSF47413">
    <property type="entry name" value="lambda repressor-like DNA-binding domains"/>
    <property type="match status" value="1"/>
</dbReference>
<evidence type="ECO:0000313" key="7">
    <source>
        <dbReference type="Proteomes" id="UP000239237"/>
    </source>
</evidence>
<evidence type="ECO:0000256" key="2">
    <source>
        <dbReference type="SAM" id="Phobius"/>
    </source>
</evidence>
<gene>
    <name evidence="4" type="ORF">LES8486_02084</name>
    <name evidence="5" type="ORF">LES9216_02104</name>
</gene>